<reference evidence="2 3" key="1">
    <citation type="submission" date="2019-04" db="EMBL/GenBank/DDBJ databases">
        <title>Friends and foes A comparative genomics studyof 23 Aspergillus species from section Flavi.</title>
        <authorList>
            <consortium name="DOE Joint Genome Institute"/>
            <person name="Kjaerbolling I."/>
            <person name="Vesth T."/>
            <person name="Frisvad J.C."/>
            <person name="Nybo J.L."/>
            <person name="Theobald S."/>
            <person name="Kildgaard S."/>
            <person name="Isbrandt T."/>
            <person name="Kuo A."/>
            <person name="Sato A."/>
            <person name="Lyhne E.K."/>
            <person name="Kogle M.E."/>
            <person name="Wiebenga A."/>
            <person name="Kun R.S."/>
            <person name="Lubbers R.J."/>
            <person name="Makela M.R."/>
            <person name="Barry K."/>
            <person name="Chovatia M."/>
            <person name="Clum A."/>
            <person name="Daum C."/>
            <person name="Haridas S."/>
            <person name="He G."/>
            <person name="LaButti K."/>
            <person name="Lipzen A."/>
            <person name="Mondo S."/>
            <person name="Riley R."/>
            <person name="Salamov A."/>
            <person name="Simmons B.A."/>
            <person name="Magnuson J.K."/>
            <person name="Henrissat B."/>
            <person name="Mortensen U.H."/>
            <person name="Larsen T.O."/>
            <person name="Devries R.P."/>
            <person name="Grigoriev I.V."/>
            <person name="Machida M."/>
            <person name="Baker S.E."/>
            <person name="Andersen M.R."/>
        </authorList>
    </citation>
    <scope>NUCLEOTIDE SEQUENCE [LARGE SCALE GENOMIC DNA]</scope>
    <source>
        <strain evidence="2 3">IBT 29228</strain>
    </source>
</reference>
<dbReference type="OrthoDB" id="4485449at2759"/>
<feature type="compositionally biased region" description="Polar residues" evidence="1">
    <location>
        <begin position="249"/>
        <end position="258"/>
    </location>
</feature>
<sequence length="278" mass="31943">MGASKKYTLFMVIYCTSNGTHWTLFIEDSSILHGADRFHAYCEIESKLDSGSYIPKEAPDYHDSGHPIRERFSYLPDGYGSSKQVEIGQVDDIVRLRRILRTHEEDRNKMLSSCYHWVRNTVERLEDDPAVNASAEQWRETRQLLESGPNIHLNIEDSENLGLDIQRRKSTRPNYMSQQRIIYQGGMSAESADGVSIDGIDIDNITHQSALNHDRISVDDLSPGFRARYGLYNIDQSRVNHELVDVNINSPRQSSDADNQNRRKRKAKRQSSTWCCFS</sequence>
<keyword evidence="3" id="KW-1185">Reference proteome</keyword>
<evidence type="ECO:0000313" key="2">
    <source>
        <dbReference type="EMBL" id="KAE8383750.1"/>
    </source>
</evidence>
<organism evidence="2 3">
    <name type="scientific">Aspergillus bertholletiae</name>
    <dbReference type="NCBI Taxonomy" id="1226010"/>
    <lineage>
        <taxon>Eukaryota</taxon>
        <taxon>Fungi</taxon>
        <taxon>Dikarya</taxon>
        <taxon>Ascomycota</taxon>
        <taxon>Pezizomycotina</taxon>
        <taxon>Eurotiomycetes</taxon>
        <taxon>Eurotiomycetidae</taxon>
        <taxon>Eurotiales</taxon>
        <taxon>Aspergillaceae</taxon>
        <taxon>Aspergillus</taxon>
        <taxon>Aspergillus subgen. Circumdati</taxon>
    </lineage>
</organism>
<name>A0A5N7BPQ4_9EURO</name>
<protein>
    <submittedName>
        <fullName evidence="2">Uncharacterized protein</fullName>
    </submittedName>
</protein>
<dbReference type="AlphaFoldDB" id="A0A5N7BPQ4"/>
<accession>A0A5N7BPQ4</accession>
<feature type="region of interest" description="Disordered" evidence="1">
    <location>
        <begin position="249"/>
        <end position="272"/>
    </location>
</feature>
<evidence type="ECO:0000256" key="1">
    <source>
        <dbReference type="SAM" id="MobiDB-lite"/>
    </source>
</evidence>
<evidence type="ECO:0000313" key="3">
    <source>
        <dbReference type="Proteomes" id="UP000326198"/>
    </source>
</evidence>
<proteinExistence type="predicted"/>
<dbReference type="Proteomes" id="UP000326198">
    <property type="component" value="Unassembled WGS sequence"/>
</dbReference>
<dbReference type="EMBL" id="ML736153">
    <property type="protein sequence ID" value="KAE8383750.1"/>
    <property type="molecule type" value="Genomic_DNA"/>
</dbReference>
<gene>
    <name evidence="2" type="ORF">BDV26DRAFT_287171</name>
</gene>